<dbReference type="RefSeq" id="WP_188098778.1">
    <property type="nucleotide sequence ID" value="NZ_JAANIH010000011.1"/>
</dbReference>
<reference evidence="1 2" key="1">
    <citation type="journal article" date="2020" name="Arch. Microbiol.">
        <title>Bradyrhizobium campsiandrae sp. nov., a nitrogen-fixing bacterial strain isolated from a native leguminous tree from the Amazon adapted to flooded conditions.</title>
        <authorList>
            <person name="Cabral Michel D."/>
            <person name="Martins da Costa E."/>
            <person name="Azarias Guimaraes A."/>
            <person name="Soares de Carvalho T."/>
            <person name="Santos de Castro Caputo P."/>
            <person name="Willems A."/>
            <person name="de Souza Moreira F.M."/>
        </authorList>
    </citation>
    <scope>NUCLEOTIDE SEQUENCE [LARGE SCALE GENOMIC DNA]</scope>
    <source>
        <strain evidence="2">INPA 384B</strain>
    </source>
</reference>
<comment type="caution">
    <text evidence="1">The sequence shown here is derived from an EMBL/GenBank/DDBJ whole genome shotgun (WGS) entry which is preliminary data.</text>
</comment>
<protein>
    <recommendedName>
        <fullName evidence="3">CopG family transcriptional regulator</fullName>
    </recommendedName>
</protein>
<dbReference type="Proteomes" id="UP000639516">
    <property type="component" value="Unassembled WGS sequence"/>
</dbReference>
<dbReference type="EMBL" id="JAATTO010000006">
    <property type="protein sequence ID" value="MBC9977714.1"/>
    <property type="molecule type" value="Genomic_DNA"/>
</dbReference>
<evidence type="ECO:0000313" key="1">
    <source>
        <dbReference type="EMBL" id="MBC9977714.1"/>
    </source>
</evidence>
<accession>A0ABR7U2Q0</accession>
<sequence>MIDLNQARHERTRTIGVVLPASLVNAIEQRAKAELTGKSTWMRRVLLAELTKDQAAPSKDAA</sequence>
<proteinExistence type="predicted"/>
<evidence type="ECO:0000313" key="2">
    <source>
        <dbReference type="Proteomes" id="UP000639516"/>
    </source>
</evidence>
<name>A0ABR7U2Q0_9BRAD</name>
<gene>
    <name evidence="1" type="ORF">HA482_05705</name>
</gene>
<organism evidence="1 2">
    <name type="scientific">Bradyrhizobium campsiandrae</name>
    <dbReference type="NCBI Taxonomy" id="1729892"/>
    <lineage>
        <taxon>Bacteria</taxon>
        <taxon>Pseudomonadati</taxon>
        <taxon>Pseudomonadota</taxon>
        <taxon>Alphaproteobacteria</taxon>
        <taxon>Hyphomicrobiales</taxon>
        <taxon>Nitrobacteraceae</taxon>
        <taxon>Bradyrhizobium</taxon>
    </lineage>
</organism>
<evidence type="ECO:0008006" key="3">
    <source>
        <dbReference type="Google" id="ProtNLM"/>
    </source>
</evidence>
<keyword evidence="2" id="KW-1185">Reference proteome</keyword>